<organism evidence="10 11">
    <name type="scientific">Haloglomus irregulare</name>
    <dbReference type="NCBI Taxonomy" id="2234134"/>
    <lineage>
        <taxon>Archaea</taxon>
        <taxon>Methanobacteriati</taxon>
        <taxon>Methanobacteriota</taxon>
        <taxon>Stenosarchaea group</taxon>
        <taxon>Halobacteria</taxon>
        <taxon>Halobacteriales</taxon>
        <taxon>Natronomonadaceae</taxon>
        <taxon>Haloglomus</taxon>
    </lineage>
</organism>
<comment type="caution">
    <text evidence="10">The sequence shown here is derived from an EMBL/GenBank/DDBJ whole genome shotgun (WGS) entry which is preliminary data.</text>
</comment>
<evidence type="ECO:0000256" key="2">
    <source>
        <dbReference type="ARBA" id="ARBA00012438"/>
    </source>
</evidence>
<gene>
    <name evidence="10" type="ORF">DP107_14595</name>
</gene>
<dbReference type="SMART" id="SM00387">
    <property type="entry name" value="HATPase_c"/>
    <property type="match status" value="1"/>
</dbReference>
<dbReference type="PROSITE" id="PS50109">
    <property type="entry name" value="HIS_KIN"/>
    <property type="match status" value="1"/>
</dbReference>
<reference evidence="10 11" key="1">
    <citation type="submission" date="2018-06" db="EMBL/GenBank/DDBJ databases">
        <title>Natronomonas sp. F16-60 a new haloarchaeon isolated from a solar saltern of Isla Cristina, Huelva, Spain.</title>
        <authorList>
            <person name="Duran-Viseras A."/>
            <person name="Sanchez-Porro C."/>
            <person name="Ventosa A."/>
        </authorList>
    </citation>
    <scope>NUCLEOTIDE SEQUENCE [LARGE SCALE GENOMIC DNA]</scope>
    <source>
        <strain evidence="10 11">F16-60</strain>
    </source>
</reference>
<evidence type="ECO:0000313" key="11">
    <source>
        <dbReference type="Proteomes" id="UP000319894"/>
    </source>
</evidence>
<evidence type="ECO:0000256" key="4">
    <source>
        <dbReference type="ARBA" id="ARBA00022741"/>
    </source>
</evidence>
<keyword evidence="8" id="KW-1133">Transmembrane helix</keyword>
<dbReference type="InParanoid" id="A0A554MWV6"/>
<name>A0A554MWV6_9EURY</name>
<dbReference type="GO" id="GO:0005524">
    <property type="term" value="F:ATP binding"/>
    <property type="evidence" value="ECO:0007669"/>
    <property type="project" value="UniProtKB-KW"/>
</dbReference>
<dbReference type="Pfam" id="PF02518">
    <property type="entry name" value="HATPase_c"/>
    <property type="match status" value="1"/>
</dbReference>
<accession>A0A554MWV6</accession>
<feature type="transmembrane region" description="Helical" evidence="8">
    <location>
        <begin position="12"/>
        <end position="30"/>
    </location>
</feature>
<keyword evidence="8" id="KW-0812">Transmembrane</keyword>
<dbReference type="Proteomes" id="UP000319894">
    <property type="component" value="Unassembled WGS sequence"/>
</dbReference>
<dbReference type="PANTHER" id="PTHR44936">
    <property type="entry name" value="SENSOR PROTEIN CREC"/>
    <property type="match status" value="1"/>
</dbReference>
<keyword evidence="11" id="KW-1185">Reference proteome</keyword>
<evidence type="ECO:0000313" key="10">
    <source>
        <dbReference type="EMBL" id="TSD09603.1"/>
    </source>
</evidence>
<dbReference type="InterPro" id="IPR003594">
    <property type="entry name" value="HATPase_dom"/>
</dbReference>
<evidence type="ECO:0000256" key="3">
    <source>
        <dbReference type="ARBA" id="ARBA00022679"/>
    </source>
</evidence>
<dbReference type="EMBL" id="QMDX01000011">
    <property type="protein sequence ID" value="TSD09603.1"/>
    <property type="molecule type" value="Genomic_DNA"/>
</dbReference>
<dbReference type="EC" id="2.7.13.3" evidence="2"/>
<evidence type="ECO:0000256" key="5">
    <source>
        <dbReference type="ARBA" id="ARBA00022777"/>
    </source>
</evidence>
<dbReference type="SUPFAM" id="SSF55874">
    <property type="entry name" value="ATPase domain of HSP90 chaperone/DNA topoisomerase II/histidine kinase"/>
    <property type="match status" value="1"/>
</dbReference>
<keyword evidence="6" id="KW-0067">ATP-binding</keyword>
<dbReference type="PRINTS" id="PR00344">
    <property type="entry name" value="BCTRLSENSOR"/>
</dbReference>
<feature type="transmembrane region" description="Helical" evidence="8">
    <location>
        <begin position="76"/>
        <end position="97"/>
    </location>
</feature>
<dbReference type="InterPro" id="IPR005467">
    <property type="entry name" value="His_kinase_dom"/>
</dbReference>
<dbReference type="GO" id="GO:0004673">
    <property type="term" value="F:protein histidine kinase activity"/>
    <property type="evidence" value="ECO:0007669"/>
    <property type="project" value="UniProtKB-EC"/>
</dbReference>
<protein>
    <recommendedName>
        <fullName evidence="2">histidine kinase</fullName>
        <ecNumber evidence="2">2.7.13.3</ecNumber>
    </recommendedName>
</protein>
<feature type="coiled-coil region" evidence="7">
    <location>
        <begin position="215"/>
        <end position="242"/>
    </location>
</feature>
<dbReference type="Gene3D" id="3.30.565.10">
    <property type="entry name" value="Histidine kinase-like ATPase, C-terminal domain"/>
    <property type="match status" value="1"/>
</dbReference>
<dbReference type="OrthoDB" id="3369at2157"/>
<evidence type="ECO:0000256" key="6">
    <source>
        <dbReference type="ARBA" id="ARBA00022840"/>
    </source>
</evidence>
<dbReference type="AlphaFoldDB" id="A0A554MWV6"/>
<proteinExistence type="predicted"/>
<dbReference type="InterPro" id="IPR050980">
    <property type="entry name" value="2C_sensor_his_kinase"/>
</dbReference>
<feature type="transmembrane region" description="Helical" evidence="8">
    <location>
        <begin position="42"/>
        <end position="64"/>
    </location>
</feature>
<comment type="catalytic activity">
    <reaction evidence="1">
        <text>ATP + protein L-histidine = ADP + protein N-phospho-L-histidine.</text>
        <dbReference type="EC" id="2.7.13.3"/>
    </reaction>
</comment>
<dbReference type="PANTHER" id="PTHR44936:SF10">
    <property type="entry name" value="SENSOR PROTEIN RSTB"/>
    <property type="match status" value="1"/>
</dbReference>
<keyword evidence="7" id="KW-0175">Coiled coil</keyword>
<dbReference type="Pfam" id="PF16926">
    <property type="entry name" value="HisKA_4TM"/>
    <property type="match status" value="1"/>
</dbReference>
<evidence type="ECO:0000256" key="1">
    <source>
        <dbReference type="ARBA" id="ARBA00000085"/>
    </source>
</evidence>
<dbReference type="InterPro" id="IPR031623">
    <property type="entry name" value="HisKA_4TM"/>
</dbReference>
<keyword evidence="5" id="KW-0418">Kinase</keyword>
<evidence type="ECO:0000256" key="7">
    <source>
        <dbReference type="SAM" id="Coils"/>
    </source>
</evidence>
<keyword evidence="3" id="KW-0808">Transferase</keyword>
<feature type="transmembrane region" description="Helical" evidence="8">
    <location>
        <begin position="109"/>
        <end position="129"/>
    </location>
</feature>
<keyword evidence="8" id="KW-0472">Membrane</keyword>
<dbReference type="InterPro" id="IPR036890">
    <property type="entry name" value="HATPase_C_sf"/>
</dbReference>
<sequence length="384" mass="41366">MRRPRGPYGPPLVLGAIGIGLLGLGVWNLWRELSALVLRWGPLVAFGQITLPALVVVYASYRLLDSSFNGSERWRVVLFGVAGLLLVGGGLYTTIIVRLAEARAVGEPQYVLGVMSGLGAAGGAALGSLSVRSERDARQAERARDNFELLNSIIRHDVLNSMMIVQSRAEFIEEQAEDDRVREFAATVLTQTSGVVDQVERTRAILQALRTNRPRLEATDLRATLEREVEAARETYDRVVVDLDLPEGPLHVRADDLLGDVVGNVVSNAVEHNDDAEPHVEVSATVEGPGGDEVVELRIADDGPGIDDELKDAVFRRDGTGLHEDSTGSGFGLFFVDTMMGKYGGTVRVEDDEPRGSVFVLRFAAADPAAESGQSVADAVEVPA</sequence>
<evidence type="ECO:0000256" key="8">
    <source>
        <dbReference type="SAM" id="Phobius"/>
    </source>
</evidence>
<feature type="domain" description="Histidine kinase" evidence="9">
    <location>
        <begin position="153"/>
        <end position="367"/>
    </location>
</feature>
<dbReference type="RefSeq" id="WP_144262889.1">
    <property type="nucleotide sequence ID" value="NZ_QMDX01000011.1"/>
</dbReference>
<dbReference type="InterPro" id="IPR004358">
    <property type="entry name" value="Sig_transdc_His_kin-like_C"/>
</dbReference>
<keyword evidence="4" id="KW-0547">Nucleotide-binding</keyword>
<evidence type="ECO:0000259" key="9">
    <source>
        <dbReference type="PROSITE" id="PS50109"/>
    </source>
</evidence>